<accession>A0AAD6QFD3</accession>
<protein>
    <submittedName>
        <fullName evidence="1">Uncharacterized protein</fullName>
    </submittedName>
</protein>
<sequence>MKVVCLLAIKIIKSIDPEFLTTLQEITMNPRYMQHFKELYRAIDDTHIRACVSQENQIPFFERK</sequence>
<dbReference type="Proteomes" id="UP001164929">
    <property type="component" value="Chromosome 8"/>
</dbReference>
<dbReference type="EMBL" id="JAQIZT010000008">
    <property type="protein sequence ID" value="KAJ6989333.1"/>
    <property type="molecule type" value="Genomic_DNA"/>
</dbReference>
<comment type="caution">
    <text evidence="1">The sequence shown here is derived from an EMBL/GenBank/DDBJ whole genome shotgun (WGS) entry which is preliminary data.</text>
</comment>
<organism evidence="1 2">
    <name type="scientific">Populus alba x Populus x berolinensis</name>
    <dbReference type="NCBI Taxonomy" id="444605"/>
    <lineage>
        <taxon>Eukaryota</taxon>
        <taxon>Viridiplantae</taxon>
        <taxon>Streptophyta</taxon>
        <taxon>Embryophyta</taxon>
        <taxon>Tracheophyta</taxon>
        <taxon>Spermatophyta</taxon>
        <taxon>Magnoliopsida</taxon>
        <taxon>eudicotyledons</taxon>
        <taxon>Gunneridae</taxon>
        <taxon>Pentapetalae</taxon>
        <taxon>rosids</taxon>
        <taxon>fabids</taxon>
        <taxon>Malpighiales</taxon>
        <taxon>Salicaceae</taxon>
        <taxon>Saliceae</taxon>
        <taxon>Populus</taxon>
    </lineage>
</organism>
<gene>
    <name evidence="1" type="ORF">NC653_022041</name>
</gene>
<evidence type="ECO:0000313" key="1">
    <source>
        <dbReference type="EMBL" id="KAJ6989333.1"/>
    </source>
</evidence>
<name>A0AAD6QFD3_9ROSI</name>
<proteinExistence type="predicted"/>
<dbReference type="AlphaFoldDB" id="A0AAD6QFD3"/>
<evidence type="ECO:0000313" key="2">
    <source>
        <dbReference type="Proteomes" id="UP001164929"/>
    </source>
</evidence>
<reference evidence="1" key="1">
    <citation type="journal article" date="2023" name="Mol. Ecol. Resour.">
        <title>Chromosome-level genome assembly of a triploid poplar Populus alba 'Berolinensis'.</title>
        <authorList>
            <person name="Chen S."/>
            <person name="Yu Y."/>
            <person name="Wang X."/>
            <person name="Wang S."/>
            <person name="Zhang T."/>
            <person name="Zhou Y."/>
            <person name="He R."/>
            <person name="Meng N."/>
            <person name="Wang Y."/>
            <person name="Liu W."/>
            <person name="Liu Z."/>
            <person name="Liu J."/>
            <person name="Guo Q."/>
            <person name="Huang H."/>
            <person name="Sederoff R.R."/>
            <person name="Wang G."/>
            <person name="Qu G."/>
            <person name="Chen S."/>
        </authorList>
    </citation>
    <scope>NUCLEOTIDE SEQUENCE</scope>
    <source>
        <strain evidence="1">SC-2020</strain>
    </source>
</reference>
<keyword evidence="2" id="KW-1185">Reference proteome</keyword>